<sequence>MTAERSENDDTSVDDVLIKSWFFPAASLDHLDPVKDAYTEAVSYFKSALTNDECKVVWIDNLTSIGDVQEAALQAERLYQSSKNGKARLWLSKFSSRVMYYGAIMDTLSQHHPEYVSLVWGAMKFVFVGVINQEQLITELSKALSIIADALPRVQLHSILYPTEKMKRAIAMLYARIIQFVKRAMHWYKEGRMKHIYNAIIRPYDLRFKDLVEEIREYSSKVDQIASASAQAEMRIMHRSQVATQTSVHNLENVLSQWLVKNGILERLNEMMKEQKMTKAAISDVESRILRRLEEYQGINSSRYIDTNRKLCDLQYCQVLSLIANTSLPTPDDSLSYCQSIQKHRRRYTSGGQDITRIRQRLQSWSSAKGSSLVHIKGTPTTKHATKDMLTDMVTSARGSNRAVIWALASRPVACQRTPTSIDVLKYLALQVLQCNNHLMNERSLSVNASAFDVARTEAEWFSLLESIMIGISQLFIIIDAELFGGFDSGTGTWAEEFSQLFEKLRSGHTVLKVALATYRKTLRLSPSEAVDTVFVGSKRNDRVNVRGKGKGLLYQSTSASKFSFYK</sequence>
<evidence type="ECO:0000259" key="1">
    <source>
        <dbReference type="Pfam" id="PF24809"/>
    </source>
</evidence>
<evidence type="ECO:0000313" key="2">
    <source>
        <dbReference type="EMBL" id="KAL3419659.1"/>
    </source>
</evidence>
<evidence type="ECO:0000313" key="3">
    <source>
        <dbReference type="Proteomes" id="UP001629113"/>
    </source>
</evidence>
<comment type="caution">
    <text evidence="2">The sequence shown here is derived from an EMBL/GenBank/DDBJ whole genome shotgun (WGS) entry which is preliminary data.</text>
</comment>
<proteinExistence type="predicted"/>
<name>A0ABR4P8M9_9HELO</name>
<dbReference type="InterPro" id="IPR056125">
    <property type="entry name" value="DUF7708"/>
</dbReference>
<accession>A0ABR4P8M9</accession>
<reference evidence="2 3" key="1">
    <citation type="submission" date="2024-06" db="EMBL/GenBank/DDBJ databases">
        <title>Complete genome of Phlyctema vagabunda strain 19-DSS-EL-015.</title>
        <authorList>
            <person name="Fiorenzani C."/>
        </authorList>
    </citation>
    <scope>NUCLEOTIDE SEQUENCE [LARGE SCALE GENOMIC DNA]</scope>
    <source>
        <strain evidence="2 3">19-DSS-EL-015</strain>
    </source>
</reference>
<gene>
    <name evidence="2" type="ORF">PVAG01_08157</name>
</gene>
<dbReference type="Pfam" id="PF24809">
    <property type="entry name" value="DUF7708"/>
    <property type="match status" value="1"/>
</dbReference>
<organism evidence="2 3">
    <name type="scientific">Phlyctema vagabunda</name>
    <dbReference type="NCBI Taxonomy" id="108571"/>
    <lineage>
        <taxon>Eukaryota</taxon>
        <taxon>Fungi</taxon>
        <taxon>Dikarya</taxon>
        <taxon>Ascomycota</taxon>
        <taxon>Pezizomycotina</taxon>
        <taxon>Leotiomycetes</taxon>
        <taxon>Helotiales</taxon>
        <taxon>Dermateaceae</taxon>
        <taxon>Phlyctema</taxon>
    </lineage>
</organism>
<dbReference type="Proteomes" id="UP001629113">
    <property type="component" value="Unassembled WGS sequence"/>
</dbReference>
<dbReference type="EMBL" id="JBFCZG010000007">
    <property type="protein sequence ID" value="KAL3419659.1"/>
    <property type="molecule type" value="Genomic_DNA"/>
</dbReference>
<feature type="domain" description="DUF7708" evidence="1">
    <location>
        <begin position="90"/>
        <end position="234"/>
    </location>
</feature>
<protein>
    <recommendedName>
        <fullName evidence="1">DUF7708 domain-containing protein</fullName>
    </recommendedName>
</protein>
<keyword evidence="3" id="KW-1185">Reference proteome</keyword>